<name>A0A7J6B0B3_AMEME</name>
<sequence length="68" mass="7270">MRCCLTASIACGGVSGPECYCHHTTASEPPLHARWMPRGAAFIEKYSAPSPTCPTTPFRLAPHLVMPG</sequence>
<keyword evidence="2" id="KW-1185">Reference proteome</keyword>
<dbReference type="Proteomes" id="UP000593565">
    <property type="component" value="Unassembled WGS sequence"/>
</dbReference>
<organism evidence="1 2">
    <name type="scientific">Ameiurus melas</name>
    <name type="common">Black bullhead</name>
    <name type="synonym">Silurus melas</name>
    <dbReference type="NCBI Taxonomy" id="219545"/>
    <lineage>
        <taxon>Eukaryota</taxon>
        <taxon>Metazoa</taxon>
        <taxon>Chordata</taxon>
        <taxon>Craniata</taxon>
        <taxon>Vertebrata</taxon>
        <taxon>Euteleostomi</taxon>
        <taxon>Actinopterygii</taxon>
        <taxon>Neopterygii</taxon>
        <taxon>Teleostei</taxon>
        <taxon>Ostariophysi</taxon>
        <taxon>Siluriformes</taxon>
        <taxon>Ictaluridae</taxon>
        <taxon>Ameiurus</taxon>
    </lineage>
</organism>
<accession>A0A7J6B0B3</accession>
<dbReference type="AlphaFoldDB" id="A0A7J6B0B3"/>
<evidence type="ECO:0000313" key="1">
    <source>
        <dbReference type="EMBL" id="KAF4088563.1"/>
    </source>
</evidence>
<comment type="caution">
    <text evidence="1">The sequence shown here is derived from an EMBL/GenBank/DDBJ whole genome shotgun (WGS) entry which is preliminary data.</text>
</comment>
<proteinExistence type="predicted"/>
<dbReference type="EMBL" id="JAAGNN010000006">
    <property type="protein sequence ID" value="KAF4088563.1"/>
    <property type="molecule type" value="Genomic_DNA"/>
</dbReference>
<gene>
    <name evidence="1" type="ORF">AMELA_G00084230</name>
</gene>
<evidence type="ECO:0000313" key="2">
    <source>
        <dbReference type="Proteomes" id="UP000593565"/>
    </source>
</evidence>
<reference evidence="1 2" key="1">
    <citation type="submission" date="2020-02" db="EMBL/GenBank/DDBJ databases">
        <title>A chromosome-scale genome assembly of the black bullhead catfish (Ameiurus melas).</title>
        <authorList>
            <person name="Wen M."/>
            <person name="Zham M."/>
            <person name="Cabau C."/>
            <person name="Klopp C."/>
            <person name="Donnadieu C."/>
            <person name="Roques C."/>
            <person name="Bouchez O."/>
            <person name="Lampietro C."/>
            <person name="Jouanno E."/>
            <person name="Herpin A."/>
            <person name="Louis A."/>
            <person name="Berthelot C."/>
            <person name="Parey E."/>
            <person name="Roest-Crollius H."/>
            <person name="Braasch I."/>
            <person name="Postlethwait J."/>
            <person name="Robinson-Rechavi M."/>
            <person name="Echchiki A."/>
            <person name="Begum T."/>
            <person name="Montfort J."/>
            <person name="Schartl M."/>
            <person name="Bobe J."/>
            <person name="Guiguen Y."/>
        </authorList>
    </citation>
    <scope>NUCLEOTIDE SEQUENCE [LARGE SCALE GENOMIC DNA]</scope>
    <source>
        <strain evidence="1">M_S1</strain>
        <tissue evidence="1">Blood</tissue>
    </source>
</reference>
<protein>
    <submittedName>
        <fullName evidence="1">Uncharacterized protein</fullName>
    </submittedName>
</protein>